<dbReference type="InterPro" id="IPR058792">
    <property type="entry name" value="Beta-barrel_RND_2"/>
</dbReference>
<comment type="caution">
    <text evidence="6">The sequence shown here is derived from an EMBL/GenBank/DDBJ whole genome shotgun (WGS) entry which is preliminary data.</text>
</comment>
<feature type="domain" description="Multidrug resistance protein MdtA-like alpha-helical hairpin" evidence="3">
    <location>
        <begin position="116"/>
        <end position="181"/>
    </location>
</feature>
<sequence>MSKISRKNLLILGSLSSLLILILGLLWLFNWRYHESTDDAYVEADMVAISAKVTGYVAKIHIQDNQEVAAQSSLIEIDPVDFQAKFDEVQAGYQQTESEFLVLQQKISEQKAVILQAESAVIKAKTEILPTKRAFERSQILKVKSFASQERYDRTEADAQKAEAALKEAQANLTSAQKSLAVLEATTSIIKAQQAQSQAQLAQATQSLKETKLSAPWAGFIGNKAVQEGQLVRPGQFLMMLVSKRPFIRANFKETQITRMKPGQRVEVKVDAYPGQIFQGRIESLSPASGAVFSLLPPENATGNFTKIVQRIPVKIHLEDMNINTSFLRPGLSVIVKVFTKEG</sequence>
<dbReference type="AlphaFoldDB" id="A0A8J7PPB2"/>
<evidence type="ECO:0000259" key="4">
    <source>
        <dbReference type="Pfam" id="PF25917"/>
    </source>
</evidence>
<evidence type="ECO:0000313" key="6">
    <source>
        <dbReference type="EMBL" id="MBN9412317.1"/>
    </source>
</evidence>
<dbReference type="InterPro" id="IPR058624">
    <property type="entry name" value="MdtA-like_HH"/>
</dbReference>
<dbReference type="InterPro" id="IPR050739">
    <property type="entry name" value="MFP"/>
</dbReference>
<evidence type="ECO:0000313" key="7">
    <source>
        <dbReference type="Proteomes" id="UP000664414"/>
    </source>
</evidence>
<dbReference type="Pfam" id="PF25954">
    <property type="entry name" value="Beta-barrel_RND_2"/>
    <property type="match status" value="1"/>
</dbReference>
<evidence type="ECO:0000259" key="3">
    <source>
        <dbReference type="Pfam" id="PF25876"/>
    </source>
</evidence>
<keyword evidence="2" id="KW-0472">Membrane</keyword>
<gene>
    <name evidence="6" type="ORF">J0H12_00110</name>
</gene>
<feature type="domain" description="Multidrug resistance protein MdtA-like barrel-sandwich hybrid" evidence="4">
    <location>
        <begin position="46"/>
        <end position="242"/>
    </location>
</feature>
<evidence type="ECO:0000259" key="5">
    <source>
        <dbReference type="Pfam" id="PF25954"/>
    </source>
</evidence>
<protein>
    <submittedName>
        <fullName evidence="6">HlyD family secretion protein</fullName>
    </submittedName>
</protein>
<evidence type="ECO:0000256" key="1">
    <source>
        <dbReference type="SAM" id="Coils"/>
    </source>
</evidence>
<dbReference type="GO" id="GO:0055085">
    <property type="term" value="P:transmembrane transport"/>
    <property type="evidence" value="ECO:0007669"/>
    <property type="project" value="InterPro"/>
</dbReference>
<feature type="coiled-coil region" evidence="1">
    <location>
        <begin position="152"/>
        <end position="186"/>
    </location>
</feature>
<proteinExistence type="predicted"/>
<dbReference type="PANTHER" id="PTHR30386">
    <property type="entry name" value="MEMBRANE FUSION SUBUNIT OF EMRAB-TOLC MULTIDRUG EFFLUX PUMP"/>
    <property type="match status" value="1"/>
</dbReference>
<dbReference type="EMBL" id="JAFKGL010000010">
    <property type="protein sequence ID" value="MBN9412317.1"/>
    <property type="molecule type" value="Genomic_DNA"/>
</dbReference>
<keyword evidence="2" id="KW-1133">Transmembrane helix</keyword>
<dbReference type="Pfam" id="PF25876">
    <property type="entry name" value="HH_MFP_RND"/>
    <property type="match status" value="1"/>
</dbReference>
<feature type="domain" description="CusB-like beta-barrel" evidence="5">
    <location>
        <begin position="248"/>
        <end position="288"/>
    </location>
</feature>
<keyword evidence="1" id="KW-0175">Coiled coil</keyword>
<dbReference type="Gene3D" id="2.40.30.170">
    <property type="match status" value="1"/>
</dbReference>
<dbReference type="Proteomes" id="UP000664414">
    <property type="component" value="Unassembled WGS sequence"/>
</dbReference>
<dbReference type="PANTHER" id="PTHR30386:SF24">
    <property type="entry name" value="MULTIDRUG RESISTANCE EFFLUX PUMP"/>
    <property type="match status" value="1"/>
</dbReference>
<dbReference type="SUPFAM" id="SSF111369">
    <property type="entry name" value="HlyD-like secretion proteins"/>
    <property type="match status" value="2"/>
</dbReference>
<dbReference type="InterPro" id="IPR058625">
    <property type="entry name" value="MdtA-like_BSH"/>
</dbReference>
<keyword evidence="2" id="KW-0812">Transmembrane</keyword>
<name>A0A8J7PPB2_9PROT</name>
<reference evidence="6" key="1">
    <citation type="submission" date="2021-02" db="EMBL/GenBank/DDBJ databases">
        <title>Thiocyanate and organic carbon inputs drive convergent selection for specific autotrophic Afipia and Thiobacillus strains within complex microbiomes.</title>
        <authorList>
            <person name="Huddy R.J."/>
            <person name="Sachdeva R."/>
            <person name="Kadzinga F."/>
            <person name="Kantor R.S."/>
            <person name="Harrison S.T.L."/>
            <person name="Banfield J.F."/>
        </authorList>
    </citation>
    <scope>NUCLEOTIDE SEQUENCE</scope>
    <source>
        <strain evidence="6">SCN18_10_11_15_R4_P_38_20</strain>
    </source>
</reference>
<evidence type="ECO:0000256" key="2">
    <source>
        <dbReference type="SAM" id="Phobius"/>
    </source>
</evidence>
<organism evidence="6 7">
    <name type="scientific">Candidatus Paracaedimonas acanthamoebae</name>
    <dbReference type="NCBI Taxonomy" id="244581"/>
    <lineage>
        <taxon>Bacteria</taxon>
        <taxon>Pseudomonadati</taxon>
        <taxon>Pseudomonadota</taxon>
        <taxon>Alphaproteobacteria</taxon>
        <taxon>Holosporales</taxon>
        <taxon>Caedimonadaceae</taxon>
        <taxon>Candidatus Paracaedimonas</taxon>
    </lineage>
</organism>
<dbReference type="Gene3D" id="2.40.50.100">
    <property type="match status" value="1"/>
</dbReference>
<dbReference type="Pfam" id="PF25917">
    <property type="entry name" value="BSH_RND"/>
    <property type="match status" value="1"/>
</dbReference>
<dbReference type="Gene3D" id="1.10.287.470">
    <property type="entry name" value="Helix hairpin bin"/>
    <property type="match status" value="1"/>
</dbReference>
<feature type="transmembrane region" description="Helical" evidence="2">
    <location>
        <begin position="9"/>
        <end position="29"/>
    </location>
</feature>
<accession>A0A8J7PPB2</accession>